<accession>A0A177BBD3</accession>
<dbReference type="OrthoDB" id="346839at2759"/>
<feature type="compositionally biased region" description="Basic and acidic residues" evidence="1">
    <location>
        <begin position="302"/>
        <end position="311"/>
    </location>
</feature>
<feature type="region of interest" description="Disordered" evidence="1">
    <location>
        <begin position="54"/>
        <end position="79"/>
    </location>
</feature>
<keyword evidence="3" id="KW-1185">Reference proteome</keyword>
<comment type="caution">
    <text evidence="2">The sequence shown here is derived from an EMBL/GenBank/DDBJ whole genome shotgun (WGS) entry which is preliminary data.</text>
</comment>
<sequence>MFDLRDRIKKPVNTSRNGKASGIKATTLGLNRQSLIRKNTSNFRIQKMTENGFLSLKTRRSAPTTDNNRNSKLHAPFNSTPKLYTQHFSKQYVKNEAQPTSKNTYPTELNNIMDEFDYVPLKRKTKSKPYSNDDIKSIKFSFQSQKSDTNKIQESLTNVRSPIEGFKITIGNLAPSELFSNIGALKRTKLDTNISIGTVVFVNEKDAKTAIEKYGAVRLDVIYYLNLIRKILNDLTAETDCILGNGMNMDLDSNKFDTFNNGKIKFTTIPSVKPEVPIFPSYEKSNEDTQDKESNVSQDEANSEKCNIESTKNKDTPKFISRVELRKFKNRFVNLIHGFLTGGAGTQGVTNRFLVVPENS</sequence>
<protein>
    <submittedName>
        <fullName evidence="2">Uncharacterized protein</fullName>
    </submittedName>
</protein>
<feature type="compositionally biased region" description="Basic and acidic residues" evidence="1">
    <location>
        <begin position="284"/>
        <end position="294"/>
    </location>
</feature>
<dbReference type="GO" id="GO:0003676">
    <property type="term" value="F:nucleic acid binding"/>
    <property type="evidence" value="ECO:0007669"/>
    <property type="project" value="InterPro"/>
</dbReference>
<feature type="region of interest" description="Disordered" evidence="1">
    <location>
        <begin position="1"/>
        <end position="20"/>
    </location>
</feature>
<evidence type="ECO:0000313" key="3">
    <source>
        <dbReference type="Proteomes" id="UP000078046"/>
    </source>
</evidence>
<dbReference type="AlphaFoldDB" id="A0A177BBD3"/>
<evidence type="ECO:0000256" key="1">
    <source>
        <dbReference type="SAM" id="MobiDB-lite"/>
    </source>
</evidence>
<reference evidence="2 3" key="1">
    <citation type="submission" date="2016-04" db="EMBL/GenBank/DDBJ databases">
        <title>The genome of Intoshia linei affirms orthonectids as highly simplified spiralians.</title>
        <authorList>
            <person name="Mikhailov K.V."/>
            <person name="Slusarev G.S."/>
            <person name="Nikitin M.A."/>
            <person name="Logacheva M.D."/>
            <person name="Penin A."/>
            <person name="Aleoshin V."/>
            <person name="Panchin Y.V."/>
        </authorList>
    </citation>
    <scope>NUCLEOTIDE SEQUENCE [LARGE SCALE GENOMIC DNA]</scope>
    <source>
        <strain evidence="2">Intl2013</strain>
        <tissue evidence="2">Whole animal</tissue>
    </source>
</reference>
<name>A0A177BBD3_9BILA</name>
<organism evidence="2 3">
    <name type="scientific">Intoshia linei</name>
    <dbReference type="NCBI Taxonomy" id="1819745"/>
    <lineage>
        <taxon>Eukaryota</taxon>
        <taxon>Metazoa</taxon>
        <taxon>Spiralia</taxon>
        <taxon>Lophotrochozoa</taxon>
        <taxon>Mesozoa</taxon>
        <taxon>Orthonectida</taxon>
        <taxon>Rhopaluridae</taxon>
        <taxon>Intoshia</taxon>
    </lineage>
</organism>
<feature type="compositionally biased region" description="Polar residues" evidence="1">
    <location>
        <begin position="61"/>
        <end position="70"/>
    </location>
</feature>
<dbReference type="SUPFAM" id="SSF54928">
    <property type="entry name" value="RNA-binding domain, RBD"/>
    <property type="match status" value="1"/>
</dbReference>
<dbReference type="InterPro" id="IPR035979">
    <property type="entry name" value="RBD_domain_sf"/>
</dbReference>
<dbReference type="EMBL" id="LWCA01000045">
    <property type="protein sequence ID" value="OAF71510.1"/>
    <property type="molecule type" value="Genomic_DNA"/>
</dbReference>
<dbReference type="Proteomes" id="UP000078046">
    <property type="component" value="Unassembled WGS sequence"/>
</dbReference>
<evidence type="ECO:0000313" key="2">
    <source>
        <dbReference type="EMBL" id="OAF71510.1"/>
    </source>
</evidence>
<proteinExistence type="predicted"/>
<gene>
    <name evidence="2" type="ORF">A3Q56_00670</name>
</gene>
<feature type="region of interest" description="Disordered" evidence="1">
    <location>
        <begin position="280"/>
        <end position="311"/>
    </location>
</feature>